<dbReference type="Gramene" id="C.cajan_20281.t">
    <property type="protein sequence ID" value="C.cajan_20281.t.cds1"/>
    <property type="gene ID" value="C.cajan_20281"/>
</dbReference>
<dbReference type="AlphaFoldDB" id="A0A151UBH8"/>
<evidence type="ECO:0000313" key="1">
    <source>
        <dbReference type="EMBL" id="KYP76634.1"/>
    </source>
</evidence>
<organism evidence="1 2">
    <name type="scientific">Cajanus cajan</name>
    <name type="common">Pigeon pea</name>
    <name type="synonym">Cajanus indicus</name>
    <dbReference type="NCBI Taxonomy" id="3821"/>
    <lineage>
        <taxon>Eukaryota</taxon>
        <taxon>Viridiplantae</taxon>
        <taxon>Streptophyta</taxon>
        <taxon>Embryophyta</taxon>
        <taxon>Tracheophyta</taxon>
        <taxon>Spermatophyta</taxon>
        <taxon>Magnoliopsida</taxon>
        <taxon>eudicotyledons</taxon>
        <taxon>Gunneridae</taxon>
        <taxon>Pentapetalae</taxon>
        <taxon>rosids</taxon>
        <taxon>fabids</taxon>
        <taxon>Fabales</taxon>
        <taxon>Fabaceae</taxon>
        <taxon>Papilionoideae</taxon>
        <taxon>50 kb inversion clade</taxon>
        <taxon>NPAAA clade</taxon>
        <taxon>indigoferoid/millettioid clade</taxon>
        <taxon>Phaseoleae</taxon>
        <taxon>Cajanus</taxon>
    </lineage>
</organism>
<dbReference type="EMBL" id="CM003603">
    <property type="protein sequence ID" value="KYP76634.1"/>
    <property type="molecule type" value="Genomic_DNA"/>
</dbReference>
<protein>
    <recommendedName>
        <fullName evidence="3">Aminotransferase-like plant mobile domain-containing protein</fullName>
    </recommendedName>
</protein>
<proteinExistence type="predicted"/>
<evidence type="ECO:0008006" key="3">
    <source>
        <dbReference type="Google" id="ProtNLM"/>
    </source>
</evidence>
<reference evidence="1 2" key="1">
    <citation type="journal article" date="2012" name="Nat. Biotechnol.">
        <title>Draft genome sequence of pigeonpea (Cajanus cajan), an orphan legume crop of resource-poor farmers.</title>
        <authorList>
            <person name="Varshney R.K."/>
            <person name="Chen W."/>
            <person name="Li Y."/>
            <person name="Bharti A.K."/>
            <person name="Saxena R.K."/>
            <person name="Schlueter J.A."/>
            <person name="Donoghue M.T."/>
            <person name="Azam S."/>
            <person name="Fan G."/>
            <person name="Whaley A.M."/>
            <person name="Farmer A.D."/>
            <person name="Sheridan J."/>
            <person name="Iwata A."/>
            <person name="Tuteja R."/>
            <person name="Penmetsa R.V."/>
            <person name="Wu W."/>
            <person name="Upadhyaya H.D."/>
            <person name="Yang S.P."/>
            <person name="Shah T."/>
            <person name="Saxena K.B."/>
            <person name="Michael T."/>
            <person name="McCombie W.R."/>
            <person name="Yang B."/>
            <person name="Zhang G."/>
            <person name="Yang H."/>
            <person name="Wang J."/>
            <person name="Spillane C."/>
            <person name="Cook D.R."/>
            <person name="May G.D."/>
            <person name="Xu X."/>
            <person name="Jackson S.A."/>
        </authorList>
    </citation>
    <scope>NUCLEOTIDE SEQUENCE [LARGE SCALE GENOMIC DNA]</scope>
    <source>
        <strain evidence="2">cv. Asha</strain>
    </source>
</reference>
<name>A0A151UBH8_CAJCA</name>
<gene>
    <name evidence="1" type="ORF">KK1_020885</name>
</gene>
<dbReference type="Proteomes" id="UP000075243">
    <property type="component" value="Chromosome 1"/>
</dbReference>
<keyword evidence="2" id="KW-1185">Reference proteome</keyword>
<sequence length="60" mass="6867">MLLSVIFFWNRETRAFEFPCGFVCLTLLDIAAIMGLKPLGDRYLPDTLEEVILMKDTSIV</sequence>
<accession>A0A151UBH8</accession>
<evidence type="ECO:0000313" key="2">
    <source>
        <dbReference type="Proteomes" id="UP000075243"/>
    </source>
</evidence>